<dbReference type="EMBL" id="JABWDY010041358">
    <property type="protein sequence ID" value="KAF5177460.1"/>
    <property type="molecule type" value="Genomic_DNA"/>
</dbReference>
<evidence type="ECO:0000313" key="1">
    <source>
        <dbReference type="EMBL" id="KAF5177460.1"/>
    </source>
</evidence>
<keyword evidence="2" id="KW-1185">Reference proteome</keyword>
<protein>
    <submittedName>
        <fullName evidence="1">Uncharacterized protein</fullName>
    </submittedName>
</protein>
<organism evidence="1 2">
    <name type="scientific">Thalictrum thalictroides</name>
    <name type="common">Rue-anemone</name>
    <name type="synonym">Anemone thalictroides</name>
    <dbReference type="NCBI Taxonomy" id="46969"/>
    <lineage>
        <taxon>Eukaryota</taxon>
        <taxon>Viridiplantae</taxon>
        <taxon>Streptophyta</taxon>
        <taxon>Embryophyta</taxon>
        <taxon>Tracheophyta</taxon>
        <taxon>Spermatophyta</taxon>
        <taxon>Magnoliopsida</taxon>
        <taxon>Ranunculales</taxon>
        <taxon>Ranunculaceae</taxon>
        <taxon>Thalictroideae</taxon>
        <taxon>Thalictrum</taxon>
    </lineage>
</organism>
<dbReference type="AlphaFoldDB" id="A0A7J6UZH6"/>
<proteinExistence type="predicted"/>
<gene>
    <name evidence="1" type="ORF">FRX31_032953</name>
</gene>
<reference evidence="1 2" key="1">
    <citation type="submission" date="2020-06" db="EMBL/GenBank/DDBJ databases">
        <title>Transcriptomic and genomic resources for Thalictrum thalictroides and T. hernandezii: Facilitating candidate gene discovery in an emerging model plant lineage.</title>
        <authorList>
            <person name="Arias T."/>
            <person name="Riano-Pachon D.M."/>
            <person name="Di Stilio V.S."/>
        </authorList>
    </citation>
    <scope>NUCLEOTIDE SEQUENCE [LARGE SCALE GENOMIC DNA]</scope>
    <source>
        <strain evidence="2">cv. WT478/WT964</strain>
        <tissue evidence="1">Leaves</tissue>
    </source>
</reference>
<dbReference type="Proteomes" id="UP000554482">
    <property type="component" value="Unassembled WGS sequence"/>
</dbReference>
<accession>A0A7J6UZH6</accession>
<evidence type="ECO:0000313" key="2">
    <source>
        <dbReference type="Proteomes" id="UP000554482"/>
    </source>
</evidence>
<sequence>MGTQALTIIPDGFYESLEITSVILVSQAAELEADITDISDTERKSTLFSIGDAKAPRPDGYKPLVIFVLGFGCIIGS</sequence>
<comment type="caution">
    <text evidence="1">The sequence shown here is derived from an EMBL/GenBank/DDBJ whole genome shotgun (WGS) entry which is preliminary data.</text>
</comment>
<name>A0A7J6UZH6_THATH</name>